<name>A0A2R5G6M7_9STRA</name>
<feature type="compositionally biased region" description="Polar residues" evidence="1">
    <location>
        <begin position="172"/>
        <end position="183"/>
    </location>
</feature>
<dbReference type="InParanoid" id="A0A2R5G6M7"/>
<feature type="region of interest" description="Disordered" evidence="1">
    <location>
        <begin position="340"/>
        <end position="372"/>
    </location>
</feature>
<proteinExistence type="predicted"/>
<protein>
    <submittedName>
        <fullName evidence="2">Uncharacterized protein</fullName>
    </submittedName>
</protein>
<dbReference type="Proteomes" id="UP000241890">
    <property type="component" value="Unassembled WGS sequence"/>
</dbReference>
<feature type="compositionally biased region" description="Acidic residues" evidence="1">
    <location>
        <begin position="156"/>
        <end position="167"/>
    </location>
</feature>
<dbReference type="AlphaFoldDB" id="A0A2R5G6M7"/>
<evidence type="ECO:0000313" key="3">
    <source>
        <dbReference type="Proteomes" id="UP000241890"/>
    </source>
</evidence>
<organism evidence="2 3">
    <name type="scientific">Hondaea fermentalgiana</name>
    <dbReference type="NCBI Taxonomy" id="2315210"/>
    <lineage>
        <taxon>Eukaryota</taxon>
        <taxon>Sar</taxon>
        <taxon>Stramenopiles</taxon>
        <taxon>Bigyra</taxon>
        <taxon>Labyrinthulomycetes</taxon>
        <taxon>Thraustochytrida</taxon>
        <taxon>Thraustochytriidae</taxon>
        <taxon>Hondaea</taxon>
    </lineage>
</organism>
<dbReference type="EMBL" id="BEYU01000022">
    <property type="protein sequence ID" value="GBG26650.1"/>
    <property type="molecule type" value="Genomic_DNA"/>
</dbReference>
<sequence>MTAGLEAKIKTLLRQRDEVIEALRDASLTLAESGVDHTEYLDAFLHESPPRDEDAEEEAAAIAQRRAQLLEGIQEMGGDLDHVESLEENWPLKRSWLQVLLFKLRNVFVSRENRAIQRIVEDAMRDNFRATITKSWLLAWVRSNFPVQVVEIEQGEQDDITVEDSEGMPESPRQTQTSCTTPENAIRTDKPNAETGESTQIDEYDKKESHENASKELSDSLPVTDGSRDLSTEGQVSTTTDLRTVDWPLWKLWPLRFKIHALAYLREHRNWLWKTVAPDEPLRKASFRVKLGSYARVNTTDALLFKLHTIEDGGPELLREVGARAVAPKPLACVSVDIRMPRDPVRPPSARSGSYDDSDEEGEEKKGKEPIPQPLEALELRDVLREAVDIVLDPELQQVPGYIVTKVGFTDKDKGALRITSFFSTDMEDNFWVQRLSGTLRIWPGLGLLQNWILQKEISLAGVDAQLTCEYRATRDEILTGSEISLRFPGLHGVVNPLARFYRSCMESTATKASRADAVCGILLEAFAAGSIEDLICVRACAGPHAIVLENES</sequence>
<accession>A0A2R5G6M7</accession>
<evidence type="ECO:0000313" key="2">
    <source>
        <dbReference type="EMBL" id="GBG26650.1"/>
    </source>
</evidence>
<comment type="caution">
    <text evidence="2">The sequence shown here is derived from an EMBL/GenBank/DDBJ whole genome shotgun (WGS) entry which is preliminary data.</text>
</comment>
<feature type="region of interest" description="Disordered" evidence="1">
    <location>
        <begin position="156"/>
        <end position="238"/>
    </location>
</feature>
<keyword evidence="3" id="KW-1185">Reference proteome</keyword>
<evidence type="ECO:0000256" key="1">
    <source>
        <dbReference type="SAM" id="MobiDB-lite"/>
    </source>
</evidence>
<gene>
    <name evidence="2" type="ORF">FCC1311_028712</name>
</gene>
<feature type="compositionally biased region" description="Basic and acidic residues" evidence="1">
    <location>
        <begin position="203"/>
        <end position="218"/>
    </location>
</feature>
<reference evidence="2 3" key="1">
    <citation type="submission" date="2017-12" db="EMBL/GenBank/DDBJ databases">
        <title>Sequencing, de novo assembly and annotation of complete genome of a new Thraustochytrid species, strain FCC1311.</title>
        <authorList>
            <person name="Sedici K."/>
            <person name="Godart F."/>
            <person name="Aiese Cigliano R."/>
            <person name="Sanseverino W."/>
            <person name="Barakat M."/>
            <person name="Ortet P."/>
            <person name="Marechal E."/>
            <person name="Cagnac O."/>
            <person name="Amato A."/>
        </authorList>
    </citation>
    <scope>NUCLEOTIDE SEQUENCE [LARGE SCALE GENOMIC DNA]</scope>
</reference>